<dbReference type="InterPro" id="IPR002888">
    <property type="entry name" value="2Fe-2S-bd"/>
</dbReference>
<dbReference type="Gene3D" id="3.10.20.30">
    <property type="match status" value="1"/>
</dbReference>
<dbReference type="InterPro" id="IPR001041">
    <property type="entry name" value="2Fe-2S_ferredoxin-type"/>
</dbReference>
<reference evidence="3 4" key="1">
    <citation type="submission" date="2017-07" db="EMBL/GenBank/DDBJ databases">
        <title>Phylogenetic study on the rhizospheric bacterium Ochrobactrum sp. A44.</title>
        <authorList>
            <person name="Krzyzanowska D.M."/>
            <person name="Ossowicki A."/>
            <person name="Rajewska M."/>
            <person name="Maciag T."/>
            <person name="Kaczynski Z."/>
            <person name="Czerwicka M."/>
            <person name="Jafra S."/>
        </authorList>
    </citation>
    <scope>NUCLEOTIDE SEQUENCE [LARGE SCALE GENOMIC DNA]</scope>
    <source>
        <strain evidence="3 4">DSM 7216</strain>
    </source>
</reference>
<evidence type="ECO:0000259" key="1">
    <source>
        <dbReference type="Pfam" id="PF00111"/>
    </source>
</evidence>
<sequence>MSIEKRPLSLTINGKPIGPVQVPVGMPMIDFLHEYLDLTGTHFGCGQGICHACTVMEVQKDGTRTESRTCIYDAHFFNGKSIITIEGQAETDADGKVTKLTPIQQAFIDNFSFQCGYCTPGFVAGATVFIDQLKRQPVKRADLEGAIEEALDVHICRCTGYVRYYEAIRDVALATPGCVIG</sequence>
<dbReference type="GO" id="GO:0016903">
    <property type="term" value="F:oxidoreductase activity, acting on the aldehyde or oxo group of donors"/>
    <property type="evidence" value="ECO:0007669"/>
    <property type="project" value="TreeGrafter"/>
</dbReference>
<dbReference type="OrthoDB" id="9806714at2"/>
<organism evidence="3 4">
    <name type="scientific">Brucella thiophenivorans</name>
    <dbReference type="NCBI Taxonomy" id="571255"/>
    <lineage>
        <taxon>Bacteria</taxon>
        <taxon>Pseudomonadati</taxon>
        <taxon>Pseudomonadota</taxon>
        <taxon>Alphaproteobacteria</taxon>
        <taxon>Hyphomicrobiales</taxon>
        <taxon>Brucellaceae</taxon>
        <taxon>Brucella/Ochrobactrum group</taxon>
        <taxon>Brucella</taxon>
    </lineage>
</organism>
<dbReference type="RefSeq" id="WP_094506894.1">
    <property type="nucleotide sequence ID" value="NZ_JBHEEK010000004.1"/>
</dbReference>
<feature type="domain" description="[2Fe-2S]-binding" evidence="2">
    <location>
        <begin position="84"/>
        <end position="169"/>
    </location>
</feature>
<dbReference type="InterPro" id="IPR012675">
    <property type="entry name" value="Beta-grasp_dom_sf"/>
</dbReference>
<dbReference type="EMBL" id="NNRJ01000019">
    <property type="protein sequence ID" value="OYR18772.1"/>
    <property type="molecule type" value="Genomic_DNA"/>
</dbReference>
<dbReference type="PANTHER" id="PTHR45331">
    <property type="entry name" value="OXIDOREDUCTASE, IRON-SULPHUR BINDING SUBUNIT-RELATED-RELATED"/>
    <property type="match status" value="1"/>
</dbReference>
<gene>
    <name evidence="3" type="ORF">CEV31_2109</name>
</gene>
<evidence type="ECO:0000313" key="4">
    <source>
        <dbReference type="Proteomes" id="UP000215590"/>
    </source>
</evidence>
<dbReference type="SUPFAM" id="SSF47741">
    <property type="entry name" value="CO dehydrogenase ISP C-domain like"/>
    <property type="match status" value="1"/>
</dbReference>
<dbReference type="Pfam" id="PF01799">
    <property type="entry name" value="Fer2_2"/>
    <property type="match status" value="1"/>
</dbReference>
<dbReference type="Gene3D" id="1.10.150.120">
    <property type="entry name" value="[2Fe-2S]-binding domain"/>
    <property type="match status" value="1"/>
</dbReference>
<dbReference type="InterPro" id="IPR036884">
    <property type="entry name" value="2Fe-2S-bd_dom_sf"/>
</dbReference>
<dbReference type="InterPro" id="IPR036010">
    <property type="entry name" value="2Fe-2S_ferredoxin-like_sf"/>
</dbReference>
<comment type="caution">
    <text evidence="3">The sequence shown here is derived from an EMBL/GenBank/DDBJ whole genome shotgun (WGS) entry which is preliminary data.</text>
</comment>
<dbReference type="GO" id="GO:0051537">
    <property type="term" value="F:2 iron, 2 sulfur cluster binding"/>
    <property type="evidence" value="ECO:0007669"/>
    <property type="project" value="TreeGrafter"/>
</dbReference>
<dbReference type="PANTHER" id="PTHR45331:SF2">
    <property type="entry name" value="OXIDOREDUCTASE WITH IRON-SULFUR SUBUNIT"/>
    <property type="match status" value="1"/>
</dbReference>
<keyword evidence="4" id="KW-1185">Reference proteome</keyword>
<proteinExistence type="predicted"/>
<dbReference type="GO" id="GO:0046872">
    <property type="term" value="F:metal ion binding"/>
    <property type="evidence" value="ECO:0007669"/>
    <property type="project" value="InterPro"/>
</dbReference>
<accession>A0A256FV76</accession>
<dbReference type="AlphaFoldDB" id="A0A256FV76"/>
<dbReference type="InterPro" id="IPR052914">
    <property type="entry name" value="Aldehyde_Oxdr_Iron-Sulfur"/>
</dbReference>
<dbReference type="Proteomes" id="UP000215590">
    <property type="component" value="Unassembled WGS sequence"/>
</dbReference>
<name>A0A256FV76_9HYPH</name>
<dbReference type="SUPFAM" id="SSF54292">
    <property type="entry name" value="2Fe-2S ferredoxin-like"/>
    <property type="match status" value="1"/>
</dbReference>
<evidence type="ECO:0000259" key="2">
    <source>
        <dbReference type="Pfam" id="PF01799"/>
    </source>
</evidence>
<feature type="domain" description="2Fe-2S ferredoxin-type" evidence="1">
    <location>
        <begin position="20"/>
        <end position="61"/>
    </location>
</feature>
<evidence type="ECO:0000313" key="3">
    <source>
        <dbReference type="EMBL" id="OYR18772.1"/>
    </source>
</evidence>
<dbReference type="Pfam" id="PF00111">
    <property type="entry name" value="Fer2"/>
    <property type="match status" value="1"/>
</dbReference>
<protein>
    <submittedName>
        <fullName evidence="3">[2Fe-2S] binding domain protein</fullName>
    </submittedName>
</protein>